<feature type="transmembrane region" description="Helical" evidence="1">
    <location>
        <begin position="35"/>
        <end position="56"/>
    </location>
</feature>
<dbReference type="EMBL" id="JBHUIJ010000002">
    <property type="protein sequence ID" value="MFD2235920.1"/>
    <property type="molecule type" value="Genomic_DNA"/>
</dbReference>
<protein>
    <recommendedName>
        <fullName evidence="4">Permease</fullName>
    </recommendedName>
</protein>
<dbReference type="InterPro" id="IPR036259">
    <property type="entry name" value="MFS_trans_sf"/>
</dbReference>
<accession>A0ABW5CFG1</accession>
<dbReference type="RefSeq" id="WP_209736132.1">
    <property type="nucleotide sequence ID" value="NZ_CP072611.1"/>
</dbReference>
<keyword evidence="1" id="KW-1133">Transmembrane helix</keyword>
<keyword evidence="1" id="KW-0472">Membrane</keyword>
<feature type="transmembrane region" description="Helical" evidence="1">
    <location>
        <begin position="9"/>
        <end position="29"/>
    </location>
</feature>
<organism evidence="2 3">
    <name type="scientific">Aureimonas populi</name>
    <dbReference type="NCBI Taxonomy" id="1701758"/>
    <lineage>
        <taxon>Bacteria</taxon>
        <taxon>Pseudomonadati</taxon>
        <taxon>Pseudomonadota</taxon>
        <taxon>Alphaproteobacteria</taxon>
        <taxon>Hyphomicrobiales</taxon>
        <taxon>Aurantimonadaceae</taxon>
        <taxon>Aureimonas</taxon>
    </lineage>
</organism>
<keyword evidence="1" id="KW-0812">Transmembrane</keyword>
<feature type="transmembrane region" description="Helical" evidence="1">
    <location>
        <begin position="136"/>
        <end position="157"/>
    </location>
</feature>
<evidence type="ECO:0000313" key="3">
    <source>
        <dbReference type="Proteomes" id="UP001597371"/>
    </source>
</evidence>
<dbReference type="SUPFAM" id="SSF103473">
    <property type="entry name" value="MFS general substrate transporter"/>
    <property type="match status" value="1"/>
</dbReference>
<evidence type="ECO:0000313" key="2">
    <source>
        <dbReference type="EMBL" id="MFD2235920.1"/>
    </source>
</evidence>
<feature type="transmembrane region" description="Helical" evidence="1">
    <location>
        <begin position="105"/>
        <end position="124"/>
    </location>
</feature>
<gene>
    <name evidence="2" type="ORF">ACFSKQ_00390</name>
</gene>
<keyword evidence="3" id="KW-1185">Reference proteome</keyword>
<sequence>MTRADNNHLVLWAIALLVVYVAGAIIMPWGWFSAFFSAAQMVAGVIVFLGWAPDAWRVFRERRIEASHLALLGVTMLAAGMSYSGAFSLAWALANRPESWVGTPFSSFGRALVTGGFLMFIISPEATREGIRRPRWYVVAISLVAVGIVAFLLGLQWDPAAMRP</sequence>
<dbReference type="Proteomes" id="UP001597371">
    <property type="component" value="Unassembled WGS sequence"/>
</dbReference>
<evidence type="ECO:0000256" key="1">
    <source>
        <dbReference type="SAM" id="Phobius"/>
    </source>
</evidence>
<evidence type="ECO:0008006" key="4">
    <source>
        <dbReference type="Google" id="ProtNLM"/>
    </source>
</evidence>
<feature type="transmembrane region" description="Helical" evidence="1">
    <location>
        <begin position="68"/>
        <end position="93"/>
    </location>
</feature>
<proteinExistence type="predicted"/>
<reference evidence="3" key="1">
    <citation type="journal article" date="2019" name="Int. J. Syst. Evol. Microbiol.">
        <title>The Global Catalogue of Microorganisms (GCM) 10K type strain sequencing project: providing services to taxonomists for standard genome sequencing and annotation.</title>
        <authorList>
            <consortium name="The Broad Institute Genomics Platform"/>
            <consortium name="The Broad Institute Genome Sequencing Center for Infectious Disease"/>
            <person name="Wu L."/>
            <person name="Ma J."/>
        </authorList>
    </citation>
    <scope>NUCLEOTIDE SEQUENCE [LARGE SCALE GENOMIC DNA]</scope>
    <source>
        <strain evidence="3">ZS-35-S2</strain>
    </source>
</reference>
<name>A0ABW5CFG1_9HYPH</name>
<comment type="caution">
    <text evidence="2">The sequence shown here is derived from an EMBL/GenBank/DDBJ whole genome shotgun (WGS) entry which is preliminary data.</text>
</comment>